<evidence type="ECO:0000259" key="2">
    <source>
        <dbReference type="PROSITE" id="PS51272"/>
    </source>
</evidence>
<keyword evidence="1" id="KW-0677">Repeat</keyword>
<evidence type="ECO:0000313" key="3">
    <source>
        <dbReference type="EMBL" id="GKX28321.1"/>
    </source>
</evidence>
<comment type="caution">
    <text evidence="3">The sequence shown here is derived from an EMBL/GenBank/DDBJ whole genome shotgun (WGS) entry which is preliminary data.</text>
</comment>
<evidence type="ECO:0000313" key="4">
    <source>
        <dbReference type="Proteomes" id="UP001144256"/>
    </source>
</evidence>
<dbReference type="EMBL" id="BRLB01000001">
    <property type="protein sequence ID" value="GKX28321.1"/>
    <property type="molecule type" value="Genomic_DNA"/>
</dbReference>
<keyword evidence="4" id="KW-1185">Reference proteome</keyword>
<dbReference type="Pfam" id="PF00395">
    <property type="entry name" value="SLH"/>
    <property type="match status" value="1"/>
</dbReference>
<reference evidence="3" key="1">
    <citation type="submission" date="2022-06" db="EMBL/GenBank/DDBJ databases">
        <title>Vallitalea longa sp. nov., an anaerobic bacterium isolated from marine sediment.</title>
        <authorList>
            <person name="Hirano S."/>
            <person name="Terahara T."/>
            <person name="Mori K."/>
            <person name="Hamada M."/>
            <person name="Matsumoto R."/>
            <person name="Kobayashi T."/>
        </authorList>
    </citation>
    <scope>NUCLEOTIDE SEQUENCE</scope>
    <source>
        <strain evidence="3">SH18-1</strain>
    </source>
</reference>
<evidence type="ECO:0000256" key="1">
    <source>
        <dbReference type="ARBA" id="ARBA00022737"/>
    </source>
</evidence>
<sequence>MLKKCIKTITIVTLFMMLGITSLAGGWDVSTADTWAQSEIEDAYMYDLMPYKLVMSNLKDKITRAEFAALVVKMYESMTGEYVEQAPFDTFEDSEDEDVLKANTLGIMKGSNGKANPNNLVTRQEMATMYYRTLDKVYNYFGEEIEATDGILTAKDKDLVASWCTKEVDYINENNIMKGSNGNFNPLDNAPIEQAIVVVKRVYEDELDLIKGTRFIDLSKGYVYKQEKYGNNFTVTFKANGKSNIVKANEYTSLDVTINDSENTKIYYSETYDDAIDEQGLNTYRYDVATNEITCLDDYFGYKVSNVALVDKGKYKGYLLVYPYEDTVYVYNQELEAICVLEGMVTAENANSLIDSKLNAPNDYKQGYTVNDDGYGNISVTFNNNGNTQEIVTSEEGEYRAPNPISNGFNAKTSKDYSRIFFIARQNLDFIKPNSLCYYDFDQKEYGQIGEMSVDVKDYKIVEYNNEFIVVDTGKKIYDVYNIYGAFETNQIFAFDESVIWDNLDAYFTTGLKMVMDGTIVANADYGLSWTYTKGKEWGYSSSMATAAKDKGGPTMYASVENHELRDYQNDAVYECLMQIMSDEKDNGNSGIIFNVESISPGNDNYRGYYVGIDLYKNKLMIGKSNYKWTNLKEFNIGDDIKRGDYIYLKVIRSNSRITVYVNDEYIGEIYDSSYTNGGGMGFRSWNANCNYYNLYAYPNN</sequence>
<dbReference type="InterPro" id="IPR001119">
    <property type="entry name" value="SLH_dom"/>
</dbReference>
<gene>
    <name evidence="3" type="ORF">SH1V18_08010</name>
</gene>
<proteinExistence type="predicted"/>
<dbReference type="AlphaFoldDB" id="A0A9W6DD76"/>
<name>A0A9W6DD76_9FIRM</name>
<dbReference type="Gene3D" id="2.60.120.560">
    <property type="entry name" value="Exo-inulinase, domain 1"/>
    <property type="match status" value="1"/>
</dbReference>
<dbReference type="PROSITE" id="PS51272">
    <property type="entry name" value="SLH"/>
    <property type="match status" value="1"/>
</dbReference>
<accession>A0A9W6DD76</accession>
<feature type="domain" description="SLH" evidence="2">
    <location>
        <begin position="82"/>
        <end position="144"/>
    </location>
</feature>
<dbReference type="Proteomes" id="UP001144256">
    <property type="component" value="Unassembled WGS sequence"/>
</dbReference>
<protein>
    <recommendedName>
        <fullName evidence="2">SLH domain-containing protein</fullName>
    </recommendedName>
</protein>
<organism evidence="3 4">
    <name type="scientific">Vallitalea longa</name>
    <dbReference type="NCBI Taxonomy" id="2936439"/>
    <lineage>
        <taxon>Bacteria</taxon>
        <taxon>Bacillati</taxon>
        <taxon>Bacillota</taxon>
        <taxon>Clostridia</taxon>
        <taxon>Lachnospirales</taxon>
        <taxon>Vallitaleaceae</taxon>
        <taxon>Vallitalea</taxon>
    </lineage>
</organism>